<dbReference type="EMBL" id="HG793153">
    <property type="protein sequence ID" value="CRL26895.1"/>
    <property type="molecule type" value="Genomic_DNA"/>
</dbReference>
<accession>A0A0G4PKG7</accession>
<evidence type="ECO:0000313" key="2">
    <source>
        <dbReference type="Proteomes" id="UP000053732"/>
    </source>
</evidence>
<dbReference type="AlphaFoldDB" id="A0A0G4PKG7"/>
<keyword evidence="2" id="KW-1185">Reference proteome</keyword>
<dbReference type="STRING" id="1429867.A0A0G4PKG7"/>
<dbReference type="Proteomes" id="UP000053732">
    <property type="component" value="Unassembled WGS sequence"/>
</dbReference>
<proteinExistence type="predicted"/>
<reference evidence="1 2" key="1">
    <citation type="journal article" date="2014" name="Nat. Commun.">
        <title>Multiple recent horizontal transfers of a large genomic region in cheese making fungi.</title>
        <authorList>
            <person name="Cheeseman K."/>
            <person name="Ropars J."/>
            <person name="Renault P."/>
            <person name="Dupont J."/>
            <person name="Gouzy J."/>
            <person name="Branca A."/>
            <person name="Abraham A.L."/>
            <person name="Ceppi M."/>
            <person name="Conseiller E."/>
            <person name="Debuchy R."/>
            <person name="Malagnac F."/>
            <person name="Goarin A."/>
            <person name="Silar P."/>
            <person name="Lacoste S."/>
            <person name="Sallet E."/>
            <person name="Bensimon A."/>
            <person name="Giraud T."/>
            <person name="Brygoo Y."/>
        </authorList>
    </citation>
    <scope>NUCLEOTIDE SEQUENCE [LARGE SCALE GENOMIC DNA]</scope>
    <source>
        <strain evidence="2">FM 013</strain>
    </source>
</reference>
<dbReference type="Pfam" id="PF14441">
    <property type="entry name" value="OTT_1508_deam"/>
    <property type="match status" value="1"/>
</dbReference>
<name>A0A0G4PKG7_PENC3</name>
<sequence length="537" mass="60713">MSASQEFYQAVRNLRNLTDQPSEEHSYRTIPLSQSAKNSLKAEDEMQLADDIAFLAQWQEGVENVTAVTLQEKPNGLVICLASNHTPADKTVIELTQTMAVVSKYASEGKRRNEFRDKIFDLVVNIRDDRILSRIRPPWLPQPDHYSRRRSCLLSQVQAFVDEISAIGSRSPALQMLVQPARHLIGCLLPFEKPIPQSMIKEHQKNVIKSCAELASIGGTGLLEEHLQRLQVPPHIRDRGGVRQIDKLARYFFVCQDLIRVGRRPEYKTLFSNIAIETLEAFGARTPEGSSSPCFVHAEMQQIVHYTNHPHDPSPRFIGCSKSACYLCDMFIQKHSQYRISHAHRRLYHKWTLPDMKYSTSKEAQQLQVILASMTNEMATVTAGLQRGFRPPKQYGAQSIAFLPLTSGSTASNTSTITQQHYLPHVSPTSSFRSDYEMRPASTGFSRNRCESLLSKSGNIQHEFVVQIDAIFLDIEFVTPGRLSIHHAMDNPLPKDVIDICRLSTIGETTVSLSTLQLYLRHANGFTIILEFVQDQV</sequence>
<evidence type="ECO:0000313" key="1">
    <source>
        <dbReference type="EMBL" id="CRL26895.1"/>
    </source>
</evidence>
<gene>
    <name evidence="1" type="ORF">PCAMFM013_S020g000054</name>
</gene>
<dbReference type="InterPro" id="IPR027796">
    <property type="entry name" value="OTT_1508_deam-like"/>
</dbReference>
<organism evidence="1 2">
    <name type="scientific">Penicillium camemberti (strain FM 013)</name>
    <dbReference type="NCBI Taxonomy" id="1429867"/>
    <lineage>
        <taxon>Eukaryota</taxon>
        <taxon>Fungi</taxon>
        <taxon>Dikarya</taxon>
        <taxon>Ascomycota</taxon>
        <taxon>Pezizomycotina</taxon>
        <taxon>Eurotiomycetes</taxon>
        <taxon>Eurotiomycetidae</taxon>
        <taxon>Eurotiales</taxon>
        <taxon>Aspergillaceae</taxon>
        <taxon>Penicillium</taxon>
    </lineage>
</organism>
<protein>
    <submittedName>
        <fullName evidence="1">Str. FM013</fullName>
    </submittedName>
</protein>